<dbReference type="KEGG" id="nmf:NMS_1965"/>
<dbReference type="STRING" id="1454201.NMS_1965"/>
<keyword evidence="2" id="KW-1185">Reference proteome</keyword>
<organism evidence="1 2">
    <name type="scientific">Nonlabens marinus S1-08</name>
    <dbReference type="NCBI Taxonomy" id="1454201"/>
    <lineage>
        <taxon>Bacteria</taxon>
        <taxon>Pseudomonadati</taxon>
        <taxon>Bacteroidota</taxon>
        <taxon>Flavobacteriia</taxon>
        <taxon>Flavobacteriales</taxon>
        <taxon>Flavobacteriaceae</taxon>
        <taxon>Nonlabens</taxon>
    </lineage>
</organism>
<dbReference type="EMBL" id="AP014548">
    <property type="protein sequence ID" value="BAO55974.1"/>
    <property type="molecule type" value="Genomic_DNA"/>
</dbReference>
<dbReference type="RefSeq" id="WP_041496484.1">
    <property type="nucleotide sequence ID" value="NZ_AP014548.1"/>
</dbReference>
<gene>
    <name evidence="1" type="ORF">NMS_1965</name>
</gene>
<evidence type="ECO:0000313" key="2">
    <source>
        <dbReference type="Proteomes" id="UP000031760"/>
    </source>
</evidence>
<dbReference type="Proteomes" id="UP000031760">
    <property type="component" value="Chromosome"/>
</dbReference>
<dbReference type="InterPro" id="IPR011006">
    <property type="entry name" value="CheY-like_superfamily"/>
</dbReference>
<dbReference type="SUPFAM" id="SSF52172">
    <property type="entry name" value="CheY-like"/>
    <property type="match status" value="1"/>
</dbReference>
<reference evidence="1 2" key="1">
    <citation type="journal article" date="2014" name="Proc. Natl. Acad. Sci. U.S.A.">
        <title>Functional characterization of flavobacteria rhodopsins reveals a unique class of light-driven chloride pump in bacteria.</title>
        <authorList>
            <person name="Yoshizawa S."/>
            <person name="Kumagai Y."/>
            <person name="Kim H."/>
            <person name="Ogura Y."/>
            <person name="Hayashi T."/>
            <person name="Iwasaki W."/>
            <person name="DeLong E.F."/>
            <person name="Kogure K."/>
        </authorList>
    </citation>
    <scope>NUCLEOTIDE SEQUENCE [LARGE SCALE GENOMIC DNA]</scope>
    <source>
        <strain evidence="1 2">S1-08</strain>
    </source>
</reference>
<protein>
    <submittedName>
        <fullName evidence="1">Uncharacterized protein</fullName>
    </submittedName>
</protein>
<proteinExistence type="predicted"/>
<dbReference type="Gene3D" id="3.40.50.2300">
    <property type="match status" value="1"/>
</dbReference>
<evidence type="ECO:0000313" key="1">
    <source>
        <dbReference type="EMBL" id="BAO55974.1"/>
    </source>
</evidence>
<dbReference type="HOGENOM" id="CLU_1254110_0_0_10"/>
<accession>W8VQY6</accession>
<name>W8VQY6_9FLAO</name>
<dbReference type="OrthoDB" id="659223at2"/>
<dbReference type="AlphaFoldDB" id="W8VQY6"/>
<sequence>MFNKVLVAEDLGSINHSVVHTLREQLQIAVIEHALYCDDTYLKVLKSIKDKAPFDLLITDLSFTKDHRFQKIQNGKDLISKVREQIPEIKILVYSIENRSNVIKSLFTDYEINGYICKGRNGLKELEQAVLEIQNGIEYISPELKRTLKSDVFELQDYDVQLLEKLSLGDSQEEISIQFKENRVSPNSISTIEKRLNKLKIEFKAKNTVQLIAIVKDLGII</sequence>